<keyword evidence="1" id="KW-1133">Transmembrane helix</keyword>
<dbReference type="AlphaFoldDB" id="A0A1I7W9T2"/>
<sequence>MNICNVFSTHAGHLNAHKTDLLSFRMGNDQSAAEQMKTRRSLDATFLRQFSLYFHYFYLNLLNFYFWTICGLSKYNIFLRTISHGTT</sequence>
<evidence type="ECO:0000313" key="3">
    <source>
        <dbReference type="WBParaSite" id="Hba_01409"/>
    </source>
</evidence>
<organism evidence="2 3">
    <name type="scientific">Heterorhabditis bacteriophora</name>
    <name type="common">Entomopathogenic nematode worm</name>
    <dbReference type="NCBI Taxonomy" id="37862"/>
    <lineage>
        <taxon>Eukaryota</taxon>
        <taxon>Metazoa</taxon>
        <taxon>Ecdysozoa</taxon>
        <taxon>Nematoda</taxon>
        <taxon>Chromadorea</taxon>
        <taxon>Rhabditida</taxon>
        <taxon>Rhabditina</taxon>
        <taxon>Rhabditomorpha</taxon>
        <taxon>Strongyloidea</taxon>
        <taxon>Heterorhabditidae</taxon>
        <taxon>Heterorhabditis</taxon>
    </lineage>
</organism>
<evidence type="ECO:0000313" key="2">
    <source>
        <dbReference type="Proteomes" id="UP000095283"/>
    </source>
</evidence>
<keyword evidence="1" id="KW-0812">Transmembrane</keyword>
<keyword evidence="1" id="KW-0472">Membrane</keyword>
<accession>A0A1I7W9T2</accession>
<dbReference type="Proteomes" id="UP000095283">
    <property type="component" value="Unplaced"/>
</dbReference>
<dbReference type="WBParaSite" id="Hba_01409">
    <property type="protein sequence ID" value="Hba_01409"/>
    <property type="gene ID" value="Hba_01409"/>
</dbReference>
<evidence type="ECO:0000256" key="1">
    <source>
        <dbReference type="SAM" id="Phobius"/>
    </source>
</evidence>
<proteinExistence type="predicted"/>
<reference evidence="3" key="1">
    <citation type="submission" date="2016-11" db="UniProtKB">
        <authorList>
            <consortium name="WormBaseParasite"/>
        </authorList>
    </citation>
    <scope>IDENTIFICATION</scope>
</reference>
<feature type="transmembrane region" description="Helical" evidence="1">
    <location>
        <begin position="53"/>
        <end position="72"/>
    </location>
</feature>
<keyword evidence="2" id="KW-1185">Reference proteome</keyword>
<name>A0A1I7W9T2_HETBA</name>
<protein>
    <submittedName>
        <fullName evidence="3">Uncharacterized protein</fullName>
    </submittedName>
</protein>